<evidence type="ECO:0000256" key="1">
    <source>
        <dbReference type="ARBA" id="ARBA00009964"/>
    </source>
</evidence>
<dbReference type="InterPro" id="IPR052546">
    <property type="entry name" value="Transposase_8_domain"/>
</dbReference>
<dbReference type="GO" id="GO:0006313">
    <property type="term" value="P:DNA transposition"/>
    <property type="evidence" value="ECO:0007669"/>
    <property type="project" value="InterPro"/>
</dbReference>
<organism evidence="2 3">
    <name type="scientific">Paraferrimonas sedimenticola</name>
    <dbReference type="NCBI Taxonomy" id="375674"/>
    <lineage>
        <taxon>Bacteria</taxon>
        <taxon>Pseudomonadati</taxon>
        <taxon>Pseudomonadota</taxon>
        <taxon>Gammaproteobacteria</taxon>
        <taxon>Alteromonadales</taxon>
        <taxon>Ferrimonadaceae</taxon>
        <taxon>Paraferrimonas</taxon>
    </lineage>
</organism>
<dbReference type="InterPro" id="IPR009057">
    <property type="entry name" value="Homeodomain-like_sf"/>
</dbReference>
<dbReference type="Pfam" id="PF01527">
    <property type="entry name" value="HTH_Tnp_1"/>
    <property type="match status" value="1"/>
</dbReference>
<dbReference type="GO" id="GO:0004803">
    <property type="term" value="F:transposase activity"/>
    <property type="evidence" value="ECO:0007669"/>
    <property type="project" value="InterPro"/>
</dbReference>
<dbReference type="EMBL" id="BSNC01000004">
    <property type="protein sequence ID" value="GLP96385.1"/>
    <property type="molecule type" value="Genomic_DNA"/>
</dbReference>
<name>A0AA37W0J2_9GAMM</name>
<dbReference type="PANTHER" id="PTHR33609">
    <property type="entry name" value="LOW CALCIUM RESPONSE LOCUS PROTEIN S"/>
    <property type="match status" value="1"/>
</dbReference>
<keyword evidence="3" id="KW-1185">Reference proteome</keyword>
<evidence type="ECO:0000313" key="3">
    <source>
        <dbReference type="Proteomes" id="UP001161422"/>
    </source>
</evidence>
<dbReference type="SUPFAM" id="SSF46689">
    <property type="entry name" value="Homeodomain-like"/>
    <property type="match status" value="1"/>
</dbReference>
<comment type="similarity">
    <text evidence="1">Belongs to the transposase 8 family.</text>
</comment>
<dbReference type="GO" id="GO:0003677">
    <property type="term" value="F:DNA binding"/>
    <property type="evidence" value="ECO:0007669"/>
    <property type="project" value="InterPro"/>
</dbReference>
<dbReference type="PANTHER" id="PTHR33609:SF1">
    <property type="entry name" value="TRANSPOSASE"/>
    <property type="match status" value="1"/>
</dbReference>
<gene>
    <name evidence="2" type="ORF">GCM10007895_16910</name>
</gene>
<evidence type="ECO:0008006" key="4">
    <source>
        <dbReference type="Google" id="ProtNLM"/>
    </source>
</evidence>
<dbReference type="AlphaFoldDB" id="A0AA37W0J2"/>
<protein>
    <recommendedName>
        <fullName evidence="4">Transposase</fullName>
    </recommendedName>
</protein>
<dbReference type="Proteomes" id="UP001161422">
    <property type="component" value="Unassembled WGS sequence"/>
</dbReference>
<comment type="caution">
    <text evidence="2">The sequence shown here is derived from an EMBL/GenBank/DDBJ whole genome shotgun (WGS) entry which is preliminary data.</text>
</comment>
<reference evidence="2" key="1">
    <citation type="journal article" date="2014" name="Int. J. Syst. Evol. Microbiol.">
        <title>Complete genome sequence of Corynebacterium casei LMG S-19264T (=DSM 44701T), isolated from a smear-ripened cheese.</title>
        <authorList>
            <consortium name="US DOE Joint Genome Institute (JGI-PGF)"/>
            <person name="Walter F."/>
            <person name="Albersmeier A."/>
            <person name="Kalinowski J."/>
            <person name="Ruckert C."/>
        </authorList>
    </citation>
    <scope>NUCLEOTIDE SEQUENCE</scope>
    <source>
        <strain evidence="2">NBRC 101628</strain>
    </source>
</reference>
<proteinExistence type="inferred from homology"/>
<reference evidence="2" key="2">
    <citation type="submission" date="2023-01" db="EMBL/GenBank/DDBJ databases">
        <title>Draft genome sequence of Paraferrimonas sedimenticola strain NBRC 101628.</title>
        <authorList>
            <person name="Sun Q."/>
            <person name="Mori K."/>
        </authorList>
    </citation>
    <scope>NUCLEOTIDE SEQUENCE</scope>
    <source>
        <strain evidence="2">NBRC 101628</strain>
    </source>
</reference>
<accession>A0AA37W0J2</accession>
<dbReference type="InterPro" id="IPR002514">
    <property type="entry name" value="Transposase_8"/>
</dbReference>
<sequence length="63" mass="7309">MNILKQGKRGVPVRDICLEHGISASCYHRWRSKFGDMDTSLMAQLKEVEAENRRLKKIYAESL</sequence>
<evidence type="ECO:0000313" key="2">
    <source>
        <dbReference type="EMBL" id="GLP96385.1"/>
    </source>
</evidence>